<proteinExistence type="predicted"/>
<evidence type="ECO:0000313" key="1">
    <source>
        <dbReference type="EMBL" id="MPN17362.1"/>
    </source>
</evidence>
<name>A0A645FUN9_9ZZZZ</name>
<sequence length="195" mass="22766">MLLEHTIFGAHAQIIRVIRPLGILFGNTVCQYDFCIQVNPDDPAEFHPAELHTIYCFLHLVPDIALPGSDLQQIVLCGHFNRDHIRYALMEGIEQSFVLSQQINLVIHREISPVCFFSLGNDTHTHHNFIFFGNLYPFFRHFISRDNPSTRIYRLLHVCTDHVYIGICTHIYCFGDHVAEVYFVSHNRDFQVHFR</sequence>
<dbReference type="EMBL" id="VSSQ01064469">
    <property type="protein sequence ID" value="MPN17362.1"/>
    <property type="molecule type" value="Genomic_DNA"/>
</dbReference>
<comment type="caution">
    <text evidence="1">The sequence shown here is derived from an EMBL/GenBank/DDBJ whole genome shotgun (WGS) entry which is preliminary data.</text>
</comment>
<reference evidence="1" key="1">
    <citation type="submission" date="2019-08" db="EMBL/GenBank/DDBJ databases">
        <authorList>
            <person name="Kucharzyk K."/>
            <person name="Murdoch R.W."/>
            <person name="Higgins S."/>
            <person name="Loffler F."/>
        </authorList>
    </citation>
    <scope>NUCLEOTIDE SEQUENCE</scope>
</reference>
<organism evidence="1">
    <name type="scientific">bioreactor metagenome</name>
    <dbReference type="NCBI Taxonomy" id="1076179"/>
    <lineage>
        <taxon>unclassified sequences</taxon>
        <taxon>metagenomes</taxon>
        <taxon>ecological metagenomes</taxon>
    </lineage>
</organism>
<accession>A0A645FUN9</accession>
<protein>
    <submittedName>
        <fullName evidence="1">Uncharacterized protein</fullName>
    </submittedName>
</protein>
<dbReference type="AlphaFoldDB" id="A0A645FUN9"/>
<gene>
    <name evidence="1" type="ORF">SDC9_164715</name>
</gene>